<feature type="region of interest" description="Disordered" evidence="1">
    <location>
        <begin position="43"/>
        <end position="65"/>
    </location>
</feature>
<keyword evidence="3" id="KW-1185">Reference proteome</keyword>
<protein>
    <submittedName>
        <fullName evidence="2">Uncharacterized protein</fullName>
    </submittedName>
</protein>
<dbReference type="Proteomes" id="UP000821866">
    <property type="component" value="Chromosome 4"/>
</dbReference>
<sequence>MHAQVRCVPDPTSLGTGAVRNATGSRHPSHTMLHRKIKPVPRKENVGTHRSNGSRALGHRHKRISPLPPTLFRPSILARLLSRLYDEAQLRTDLKPRGLQRSRVCLTRPNLTRRHQVTNMLAMGGFIVGHPRLAATPGERLGQGSLPVPILHDPPTQTAYPFRFHLGTN</sequence>
<dbReference type="EMBL" id="JABSTU010000006">
    <property type="protein sequence ID" value="KAH8027330.1"/>
    <property type="molecule type" value="Genomic_DNA"/>
</dbReference>
<evidence type="ECO:0000313" key="2">
    <source>
        <dbReference type="EMBL" id="KAH8027330.1"/>
    </source>
</evidence>
<organism evidence="2 3">
    <name type="scientific">Rhipicephalus microplus</name>
    <name type="common">Cattle tick</name>
    <name type="synonym">Boophilus microplus</name>
    <dbReference type="NCBI Taxonomy" id="6941"/>
    <lineage>
        <taxon>Eukaryota</taxon>
        <taxon>Metazoa</taxon>
        <taxon>Ecdysozoa</taxon>
        <taxon>Arthropoda</taxon>
        <taxon>Chelicerata</taxon>
        <taxon>Arachnida</taxon>
        <taxon>Acari</taxon>
        <taxon>Parasitiformes</taxon>
        <taxon>Ixodida</taxon>
        <taxon>Ixodoidea</taxon>
        <taxon>Ixodidae</taxon>
        <taxon>Rhipicephalinae</taxon>
        <taxon>Rhipicephalus</taxon>
        <taxon>Boophilus</taxon>
    </lineage>
</organism>
<evidence type="ECO:0000256" key="1">
    <source>
        <dbReference type="SAM" id="MobiDB-lite"/>
    </source>
</evidence>
<accession>A0A9J6DZF4</accession>
<proteinExistence type="predicted"/>
<gene>
    <name evidence="2" type="ORF">HPB51_004682</name>
</gene>
<name>A0A9J6DZF4_RHIMP</name>
<dbReference type="AlphaFoldDB" id="A0A9J6DZF4"/>
<reference evidence="2" key="2">
    <citation type="submission" date="2021-09" db="EMBL/GenBank/DDBJ databases">
        <authorList>
            <person name="Jia N."/>
            <person name="Wang J."/>
            <person name="Shi W."/>
            <person name="Du L."/>
            <person name="Sun Y."/>
            <person name="Zhan W."/>
            <person name="Jiang J."/>
            <person name="Wang Q."/>
            <person name="Zhang B."/>
            <person name="Ji P."/>
            <person name="Sakyi L.B."/>
            <person name="Cui X."/>
            <person name="Yuan T."/>
            <person name="Jiang B."/>
            <person name="Yang W."/>
            <person name="Lam T.T.-Y."/>
            <person name="Chang Q."/>
            <person name="Ding S."/>
            <person name="Wang X."/>
            <person name="Zhu J."/>
            <person name="Ruan X."/>
            <person name="Zhao L."/>
            <person name="Wei J."/>
            <person name="Que T."/>
            <person name="Du C."/>
            <person name="Cheng J."/>
            <person name="Dai P."/>
            <person name="Han X."/>
            <person name="Huang E."/>
            <person name="Gao Y."/>
            <person name="Liu J."/>
            <person name="Shao H."/>
            <person name="Ye R."/>
            <person name="Li L."/>
            <person name="Wei W."/>
            <person name="Wang X."/>
            <person name="Wang C."/>
            <person name="Huo Q."/>
            <person name="Li W."/>
            <person name="Guo W."/>
            <person name="Chen H."/>
            <person name="Chen S."/>
            <person name="Zhou L."/>
            <person name="Zhou L."/>
            <person name="Ni X."/>
            <person name="Tian J."/>
            <person name="Zhou Y."/>
            <person name="Sheng Y."/>
            <person name="Liu T."/>
            <person name="Pan Y."/>
            <person name="Xia L."/>
            <person name="Li J."/>
            <person name="Zhao F."/>
            <person name="Cao W."/>
        </authorList>
    </citation>
    <scope>NUCLEOTIDE SEQUENCE</scope>
    <source>
        <strain evidence="2">Rmic-2018</strain>
        <tissue evidence="2">Larvae</tissue>
    </source>
</reference>
<comment type="caution">
    <text evidence="2">The sequence shown here is derived from an EMBL/GenBank/DDBJ whole genome shotgun (WGS) entry which is preliminary data.</text>
</comment>
<evidence type="ECO:0000313" key="3">
    <source>
        <dbReference type="Proteomes" id="UP000821866"/>
    </source>
</evidence>
<feature type="region of interest" description="Disordered" evidence="1">
    <location>
        <begin position="1"/>
        <end position="30"/>
    </location>
</feature>
<reference evidence="2" key="1">
    <citation type="journal article" date="2020" name="Cell">
        <title>Large-Scale Comparative Analyses of Tick Genomes Elucidate Their Genetic Diversity and Vector Capacities.</title>
        <authorList>
            <consortium name="Tick Genome and Microbiome Consortium (TIGMIC)"/>
            <person name="Jia N."/>
            <person name="Wang J."/>
            <person name="Shi W."/>
            <person name="Du L."/>
            <person name="Sun Y."/>
            <person name="Zhan W."/>
            <person name="Jiang J.F."/>
            <person name="Wang Q."/>
            <person name="Zhang B."/>
            <person name="Ji P."/>
            <person name="Bell-Sakyi L."/>
            <person name="Cui X.M."/>
            <person name="Yuan T.T."/>
            <person name="Jiang B.G."/>
            <person name="Yang W.F."/>
            <person name="Lam T.T."/>
            <person name="Chang Q.C."/>
            <person name="Ding S.J."/>
            <person name="Wang X.J."/>
            <person name="Zhu J.G."/>
            <person name="Ruan X.D."/>
            <person name="Zhao L."/>
            <person name="Wei J.T."/>
            <person name="Ye R.Z."/>
            <person name="Que T.C."/>
            <person name="Du C.H."/>
            <person name="Zhou Y.H."/>
            <person name="Cheng J.X."/>
            <person name="Dai P.F."/>
            <person name="Guo W.B."/>
            <person name="Han X.H."/>
            <person name="Huang E.J."/>
            <person name="Li L.F."/>
            <person name="Wei W."/>
            <person name="Gao Y.C."/>
            <person name="Liu J.Z."/>
            <person name="Shao H.Z."/>
            <person name="Wang X."/>
            <person name="Wang C.C."/>
            <person name="Yang T.C."/>
            <person name="Huo Q.B."/>
            <person name="Li W."/>
            <person name="Chen H.Y."/>
            <person name="Chen S.E."/>
            <person name="Zhou L.G."/>
            <person name="Ni X.B."/>
            <person name="Tian J.H."/>
            <person name="Sheng Y."/>
            <person name="Liu T."/>
            <person name="Pan Y.S."/>
            <person name="Xia L.Y."/>
            <person name="Li J."/>
            <person name="Zhao F."/>
            <person name="Cao W.C."/>
        </authorList>
    </citation>
    <scope>NUCLEOTIDE SEQUENCE</scope>
    <source>
        <strain evidence="2">Rmic-2018</strain>
    </source>
</reference>